<proteinExistence type="predicted"/>
<name>A0AAE0BTI8_9CHLO</name>
<organism evidence="2 3">
    <name type="scientific">Cymbomonas tetramitiformis</name>
    <dbReference type="NCBI Taxonomy" id="36881"/>
    <lineage>
        <taxon>Eukaryota</taxon>
        <taxon>Viridiplantae</taxon>
        <taxon>Chlorophyta</taxon>
        <taxon>Pyramimonadophyceae</taxon>
        <taxon>Pyramimonadales</taxon>
        <taxon>Pyramimonadaceae</taxon>
        <taxon>Cymbomonas</taxon>
    </lineage>
</organism>
<dbReference type="Proteomes" id="UP001190700">
    <property type="component" value="Unassembled WGS sequence"/>
</dbReference>
<evidence type="ECO:0000313" key="3">
    <source>
        <dbReference type="Proteomes" id="UP001190700"/>
    </source>
</evidence>
<dbReference type="EMBL" id="LGRX02033278">
    <property type="protein sequence ID" value="KAK3241938.1"/>
    <property type="molecule type" value="Genomic_DNA"/>
</dbReference>
<gene>
    <name evidence="2" type="ORF">CYMTET_48345</name>
</gene>
<evidence type="ECO:0000256" key="1">
    <source>
        <dbReference type="SAM" id="MobiDB-lite"/>
    </source>
</evidence>
<feature type="region of interest" description="Disordered" evidence="1">
    <location>
        <begin position="32"/>
        <end position="51"/>
    </location>
</feature>
<reference evidence="2 3" key="1">
    <citation type="journal article" date="2015" name="Genome Biol. Evol.">
        <title>Comparative Genomics of a Bacterivorous Green Alga Reveals Evolutionary Causalities and Consequences of Phago-Mixotrophic Mode of Nutrition.</title>
        <authorList>
            <person name="Burns J.A."/>
            <person name="Paasch A."/>
            <person name="Narechania A."/>
            <person name="Kim E."/>
        </authorList>
    </citation>
    <scope>NUCLEOTIDE SEQUENCE [LARGE SCALE GENOMIC DNA]</scope>
    <source>
        <strain evidence="2 3">PLY_AMNH</strain>
    </source>
</reference>
<sequence>MPLSKFHPTNVDAANSGNDLAALHIKVEANRPEAAQDDVSSSTPDTYPMESDILPHFRDKRGSVATGSKGRGDRSTLFRRAKTEEVLSSQTQNVRSVIEGLSAEEAELFVKNDLFTRTESGETISRELSIMSNAAARYERVAAFLKERFTSIQLSASTVVKYIDEYDKHCARLDAASGVSAVPAAPSRNAGLSSAASEVLGMHVGQRPGYRPQDRPLTSTRNSVNSLLAQLDQEKRTTGLSQVANSLVMSGVLFDTEERVKLEEREEKLHMPELEVASRPSSVEAAKAN</sequence>
<feature type="compositionally biased region" description="Basic and acidic residues" evidence="1">
    <location>
        <begin position="264"/>
        <end position="273"/>
    </location>
</feature>
<protein>
    <submittedName>
        <fullName evidence="2">Uncharacterized protein</fullName>
    </submittedName>
</protein>
<accession>A0AAE0BTI8</accession>
<comment type="caution">
    <text evidence="2">The sequence shown here is derived from an EMBL/GenBank/DDBJ whole genome shotgun (WGS) entry which is preliminary data.</text>
</comment>
<evidence type="ECO:0000313" key="2">
    <source>
        <dbReference type="EMBL" id="KAK3241938.1"/>
    </source>
</evidence>
<keyword evidence="3" id="KW-1185">Reference proteome</keyword>
<feature type="region of interest" description="Disordered" evidence="1">
    <location>
        <begin position="264"/>
        <end position="289"/>
    </location>
</feature>
<dbReference type="AlphaFoldDB" id="A0AAE0BTI8"/>